<gene>
    <name evidence="3" type="ORF">BRAA02T08778Z</name>
    <name evidence="2" type="ORF">BRAPAZ1V2_A02P46260.2</name>
</gene>
<organism evidence="3">
    <name type="scientific">Brassica campestris</name>
    <name type="common">Field mustard</name>
    <dbReference type="NCBI Taxonomy" id="3711"/>
    <lineage>
        <taxon>Eukaryota</taxon>
        <taxon>Viridiplantae</taxon>
        <taxon>Streptophyta</taxon>
        <taxon>Embryophyta</taxon>
        <taxon>Tracheophyta</taxon>
        <taxon>Spermatophyta</taxon>
        <taxon>Magnoliopsida</taxon>
        <taxon>eudicotyledons</taxon>
        <taxon>Gunneridae</taxon>
        <taxon>Pentapetalae</taxon>
        <taxon>rosids</taxon>
        <taxon>malvids</taxon>
        <taxon>Brassicales</taxon>
        <taxon>Brassicaceae</taxon>
        <taxon>Brassiceae</taxon>
        <taxon>Brassica</taxon>
    </lineage>
</organism>
<accession>A0A3P6AZG5</accession>
<dbReference type="Proteomes" id="UP000694005">
    <property type="component" value="Chromosome A02"/>
</dbReference>
<evidence type="ECO:0000256" key="1">
    <source>
        <dbReference type="SAM" id="SignalP"/>
    </source>
</evidence>
<evidence type="ECO:0000313" key="3">
    <source>
        <dbReference type="EMBL" id="VDC92344.1"/>
    </source>
</evidence>
<name>A0A3P6AZG5_BRACM</name>
<dbReference type="EMBL" id="LS974618">
    <property type="protein sequence ID" value="CAG7895674.1"/>
    <property type="molecule type" value="Genomic_DNA"/>
</dbReference>
<protein>
    <recommendedName>
        <fullName evidence="4">Secreted protein</fullName>
    </recommendedName>
</protein>
<sequence>MKKLVTFILSTLFLTTANSETQCRSSLILTIFLTSRSVYTETHSSTIPRAVSETVASSSTSLVLVPTLPIVACHVDTDPILKTLM</sequence>
<feature type="chain" id="PRO_5039861572" description="Secreted protein" evidence="1">
    <location>
        <begin position="20"/>
        <end position="85"/>
    </location>
</feature>
<dbReference type="AlphaFoldDB" id="A0A3P6AZG5"/>
<dbReference type="Gramene" id="A02p46260.2_BraZ1">
    <property type="protein sequence ID" value="A02p46260.2_BraZ1.CDS"/>
    <property type="gene ID" value="A02g46260.2_BraZ1"/>
</dbReference>
<evidence type="ECO:0000313" key="2">
    <source>
        <dbReference type="EMBL" id="CAG7895674.1"/>
    </source>
</evidence>
<feature type="signal peptide" evidence="1">
    <location>
        <begin position="1"/>
        <end position="19"/>
    </location>
</feature>
<dbReference type="EMBL" id="LR031573">
    <property type="protein sequence ID" value="VDC92344.1"/>
    <property type="molecule type" value="Genomic_DNA"/>
</dbReference>
<evidence type="ECO:0008006" key="4">
    <source>
        <dbReference type="Google" id="ProtNLM"/>
    </source>
</evidence>
<proteinExistence type="predicted"/>
<reference evidence="3" key="1">
    <citation type="submission" date="2018-11" db="EMBL/GenBank/DDBJ databases">
        <authorList>
            <consortium name="Genoscope - CEA"/>
            <person name="William W."/>
        </authorList>
    </citation>
    <scope>NUCLEOTIDE SEQUENCE</scope>
</reference>
<keyword evidence="1" id="KW-0732">Signal</keyword>